<dbReference type="GO" id="GO:0005829">
    <property type="term" value="C:cytosol"/>
    <property type="evidence" value="ECO:0007669"/>
    <property type="project" value="TreeGrafter"/>
</dbReference>
<dbReference type="Proteomes" id="UP000181951">
    <property type="component" value="Unassembled WGS sequence"/>
</dbReference>
<feature type="region of interest" description="Disordered" evidence="1">
    <location>
        <begin position="66"/>
        <end position="95"/>
    </location>
</feature>
<dbReference type="Gene3D" id="2.60.120.260">
    <property type="entry name" value="Galactose-binding domain-like"/>
    <property type="match status" value="2"/>
</dbReference>
<proteinExistence type="predicted"/>
<feature type="compositionally biased region" description="Polar residues" evidence="1">
    <location>
        <begin position="173"/>
        <end position="182"/>
    </location>
</feature>
<evidence type="ECO:0000256" key="1">
    <source>
        <dbReference type="SAM" id="MobiDB-lite"/>
    </source>
</evidence>
<dbReference type="PROSITE" id="PS50022">
    <property type="entry name" value="FA58C_3"/>
    <property type="match status" value="1"/>
</dbReference>
<accession>A0A1H8KI36</accession>
<dbReference type="InterPro" id="IPR005887">
    <property type="entry name" value="GH92_a_mannosidase_put"/>
</dbReference>
<dbReference type="Pfam" id="PF07971">
    <property type="entry name" value="Glyco_hydro_92"/>
    <property type="match status" value="1"/>
</dbReference>
<dbReference type="SUPFAM" id="SSF48208">
    <property type="entry name" value="Six-hairpin glycosidases"/>
    <property type="match status" value="1"/>
</dbReference>
<dbReference type="NCBIfam" id="TIGR01180">
    <property type="entry name" value="aman2_put"/>
    <property type="match status" value="1"/>
</dbReference>
<dbReference type="Gene3D" id="2.70.98.10">
    <property type="match status" value="1"/>
</dbReference>
<sequence length="1314" mass="139819">MAQPARRGRRPSWKHPSWKHRSRHPRHPITVTAAALAGAVLSVLPVQGALAQQAADAPAHTAFATSFEPADPAPDWQDTADSTGGRPAVSGVYPDTGAGLPGSVMASVSAVTASDEVLPDHGAARATDGDTGTSWQAASTTPQLTLTLKAAARVTTYSLSSASDWPERDPGSWTLQGSTDGQHWQTVDTESGQTFNGRSETRLFSVHHPGAYDRYRLAVTANHGDGHTQVGELALAAAPSAATGMTASTGDGPASSPTAKTHVGFTGTHALHYAGWALDAHGTARDRMYQVSIPVHHDTQLSYDIFPESTGKDQGYPSSFASVDLAFSDGTYLSSLGATDQYGKALSPRGQGQAKVLQTDQWNQVLADIGRVAAGKTITRVLVGYDNPGGPAHFSGWLDDVQVADAPPSDDCAHPSTCVITTRGTNSSGDYSRGNDVPATALPHGFNFWTPVTDAGSTGTIYAYQRGNNAANEPELQAFSLSHEPSIWVQDHQTWQVMPSTSAAPATADRAARALPFSHAHETARADYYAVTFDNGLRAEMTPTDHAAEMRFTFPSDSGSLIFDNINDNGGLTIDRANGVVSGYTDVAGFWGAPRMFVYAVFDRPMTGSGTLPGGGGAKVSGYAGFDLGADRQVTMRVATSAISLDQAKHNLDLEIGGAGFDQVHAAAQKAWDDALGVVQVGGASQDQQVSLYSSLYRLNLYPNELFENTGSAAAPVFKYASPYSPGTGQQTDTSTGSAVKEGKPYANEGFWDTYRTAWALDSLLYPKLTGEMIDGFVQQYRDGGWIGQWTAPGYLGFSGTNSDAAIADAYMRGVTNFDVLGAYEAAVKDATTPSSGLNGRPDVPHATFLGYTPQTTGSSASVSLEDYLADYGISQMSLQLYRTAKAGDPHQREYLDNYTYFRDRAQHYVDLFDPAVGFFQARNADGTFEQSPSAYNPLSWNATDYTEGDGWTYAFEVPEDGNGLANLYGGRAGLADKLDAFFSTPETAQYGGSWLGPYHEMFESRDDRIGQWAFNDQPSMHVPYMYDYVGQPAKAAEHVRDAESRLFTGSTIGQGFPGDEDNGSMSAFYIDNALGFYPLQAGSPTWAIGSPLYDRVTLSPIGGKKLTITADGNSDRNIYVQSLRINGRGSDRTYVQQSDLAGGGSIDFRMGPRPSSWGTKASDAPPSLTEGSQVANPPADLTGSGGGEASASGGTDPAALFDDTSTTAATFPAGPASVSYRFDQPRHVDQYTLTSAAQSGGDPAGWTVSASVDGTHWTVVDRRSAEQFSWRQQTRAFTPQNASGSYRYVRVDFDAPPAGGQLSLSEVEFLGRH</sequence>
<gene>
    <name evidence="3" type="ORF">SAMN05216267_101316</name>
</gene>
<name>A0A1H8KI36_9ACTN</name>
<dbReference type="InterPro" id="IPR012939">
    <property type="entry name" value="Glyco_hydro_92"/>
</dbReference>
<protein>
    <submittedName>
        <fullName evidence="3">Alpha-1,2-mannosidase, putative</fullName>
    </submittedName>
</protein>
<dbReference type="GO" id="GO:0030246">
    <property type="term" value="F:carbohydrate binding"/>
    <property type="evidence" value="ECO:0007669"/>
    <property type="project" value="InterPro"/>
</dbReference>
<feature type="region of interest" description="Disordered" evidence="1">
    <location>
        <begin position="1"/>
        <end position="26"/>
    </location>
</feature>
<dbReference type="InterPro" id="IPR000421">
    <property type="entry name" value="FA58C"/>
</dbReference>
<dbReference type="GO" id="GO:0005975">
    <property type="term" value="P:carbohydrate metabolic process"/>
    <property type="evidence" value="ECO:0007669"/>
    <property type="project" value="InterPro"/>
</dbReference>
<dbReference type="InterPro" id="IPR014718">
    <property type="entry name" value="GH-type_carb-bd"/>
</dbReference>
<dbReference type="InterPro" id="IPR050883">
    <property type="entry name" value="PNGase"/>
</dbReference>
<dbReference type="GO" id="GO:0000224">
    <property type="term" value="F:peptide-N4-(N-acetyl-beta-glucosaminyl)asparagine amidase activity"/>
    <property type="evidence" value="ECO:0007669"/>
    <property type="project" value="TreeGrafter"/>
</dbReference>
<feature type="region of interest" description="Disordered" evidence="1">
    <location>
        <begin position="1139"/>
        <end position="1203"/>
    </location>
</feature>
<evidence type="ECO:0000313" key="4">
    <source>
        <dbReference type="Proteomes" id="UP000181951"/>
    </source>
</evidence>
<dbReference type="InterPro" id="IPR008928">
    <property type="entry name" value="6-hairpin_glycosidase_sf"/>
</dbReference>
<evidence type="ECO:0000259" key="2">
    <source>
        <dbReference type="PROSITE" id="PS50022"/>
    </source>
</evidence>
<dbReference type="FunFam" id="3.30.2080.10:FF:000001">
    <property type="entry name" value="Alpha-1,2-mannosidase subfamily"/>
    <property type="match status" value="1"/>
</dbReference>
<dbReference type="SUPFAM" id="SSF49785">
    <property type="entry name" value="Galactose-binding domain-like"/>
    <property type="match status" value="2"/>
</dbReference>
<keyword evidence="4" id="KW-1185">Reference proteome</keyword>
<organism evidence="3 4">
    <name type="scientific">Actinacidiphila rubida</name>
    <dbReference type="NCBI Taxonomy" id="310780"/>
    <lineage>
        <taxon>Bacteria</taxon>
        <taxon>Bacillati</taxon>
        <taxon>Actinomycetota</taxon>
        <taxon>Actinomycetes</taxon>
        <taxon>Kitasatosporales</taxon>
        <taxon>Streptomycetaceae</taxon>
        <taxon>Actinacidiphila</taxon>
    </lineage>
</organism>
<dbReference type="InterPro" id="IPR041371">
    <property type="entry name" value="GH92_N"/>
</dbReference>
<dbReference type="Gene3D" id="3.30.2080.10">
    <property type="entry name" value="GH92 mannosidase domain"/>
    <property type="match status" value="1"/>
</dbReference>
<dbReference type="PANTHER" id="PTHR12143:SF43">
    <property type="entry name" value="PUTATIVE-RELATED"/>
    <property type="match status" value="1"/>
</dbReference>
<dbReference type="Gene3D" id="1.20.1050.60">
    <property type="entry name" value="alpha-1,2-mannosidase"/>
    <property type="match status" value="1"/>
</dbReference>
<dbReference type="PANTHER" id="PTHR12143">
    <property type="entry name" value="PEPTIDE N-GLYCANASE PNGASE -RELATED"/>
    <property type="match status" value="1"/>
</dbReference>
<dbReference type="GO" id="GO:0006516">
    <property type="term" value="P:glycoprotein catabolic process"/>
    <property type="evidence" value="ECO:0007669"/>
    <property type="project" value="TreeGrafter"/>
</dbReference>
<dbReference type="STRING" id="310780.SAMN05216267_101316"/>
<dbReference type="Gene3D" id="1.20.1610.10">
    <property type="entry name" value="alpha-1,2-mannosidases domains"/>
    <property type="match status" value="1"/>
</dbReference>
<dbReference type="Pfam" id="PF17678">
    <property type="entry name" value="Glyco_hydro_92N"/>
    <property type="match status" value="1"/>
</dbReference>
<dbReference type="EMBL" id="FODD01000013">
    <property type="protein sequence ID" value="SEN92535.1"/>
    <property type="molecule type" value="Genomic_DNA"/>
</dbReference>
<evidence type="ECO:0000313" key="3">
    <source>
        <dbReference type="EMBL" id="SEN92535.1"/>
    </source>
</evidence>
<dbReference type="Pfam" id="PF00754">
    <property type="entry name" value="F5_F8_type_C"/>
    <property type="match status" value="1"/>
</dbReference>
<dbReference type="InterPro" id="IPR008979">
    <property type="entry name" value="Galactose-bd-like_sf"/>
</dbReference>
<reference evidence="3 4" key="1">
    <citation type="submission" date="2016-10" db="EMBL/GenBank/DDBJ databases">
        <authorList>
            <person name="de Groot N.N."/>
        </authorList>
    </citation>
    <scope>NUCLEOTIDE SEQUENCE [LARGE SCALE GENOMIC DNA]</scope>
    <source>
        <strain evidence="3 4">CGMCC 4.2026</strain>
    </source>
</reference>
<feature type="region of interest" description="Disordered" evidence="1">
    <location>
        <begin position="161"/>
        <end position="182"/>
    </location>
</feature>
<feature type="domain" description="F5/8 type C" evidence="2">
    <location>
        <begin position="92"/>
        <end position="215"/>
    </location>
</feature>
<dbReference type="RefSeq" id="WP_177226076.1">
    <property type="nucleotide sequence ID" value="NZ_FODD01000013.1"/>
</dbReference>